<dbReference type="Proteomes" id="UP000095282">
    <property type="component" value="Unplaced"/>
</dbReference>
<name>A0A1I7T4L5_9PELO</name>
<reference evidence="2" key="1">
    <citation type="submission" date="2016-11" db="UniProtKB">
        <authorList>
            <consortium name="WormBaseParasite"/>
        </authorList>
    </citation>
    <scope>IDENTIFICATION</scope>
</reference>
<evidence type="ECO:0000313" key="2">
    <source>
        <dbReference type="WBParaSite" id="Csp11.Scaffold502.g2345.t1"/>
    </source>
</evidence>
<dbReference type="AlphaFoldDB" id="A0A1I7T4L5"/>
<keyword evidence="1" id="KW-1185">Reference proteome</keyword>
<evidence type="ECO:0000313" key="1">
    <source>
        <dbReference type="Proteomes" id="UP000095282"/>
    </source>
</evidence>
<dbReference type="WBParaSite" id="Csp11.Scaffold502.g2345.t1">
    <property type="protein sequence ID" value="Csp11.Scaffold502.g2345.t1"/>
    <property type="gene ID" value="Csp11.Scaffold502.g2345"/>
</dbReference>
<organism evidence="1 2">
    <name type="scientific">Caenorhabditis tropicalis</name>
    <dbReference type="NCBI Taxonomy" id="1561998"/>
    <lineage>
        <taxon>Eukaryota</taxon>
        <taxon>Metazoa</taxon>
        <taxon>Ecdysozoa</taxon>
        <taxon>Nematoda</taxon>
        <taxon>Chromadorea</taxon>
        <taxon>Rhabditida</taxon>
        <taxon>Rhabditina</taxon>
        <taxon>Rhabditomorpha</taxon>
        <taxon>Rhabditoidea</taxon>
        <taxon>Rhabditidae</taxon>
        <taxon>Peloderinae</taxon>
        <taxon>Caenorhabditis</taxon>
    </lineage>
</organism>
<protein>
    <submittedName>
        <fullName evidence="2">Uncharacterized protein</fullName>
    </submittedName>
</protein>
<proteinExistence type="predicted"/>
<dbReference type="eggNOG" id="ENOG502TCU1">
    <property type="taxonomic scope" value="Eukaryota"/>
</dbReference>
<accession>A0A1I7T4L5</accession>
<sequence length="334" mass="38346">MSLNHALVTRIVEVECGFRDKEPSPNLRRKKRSHIVRGIIRLSKWFLRFYQRSKQVLKPELLRGIKNVVDKLHHIKTPIGKVKFGGIGSFFYEMWKDVDKIRLEAKDDHLDSMLEQTLRISIQLLMNNGELSEILLNHPIILDKIKRYLPISNGQLLSTVSASDAICHRLPDSRVEILMKLKIPIIENAIVEKCDDIGKMNESVYQYYDLPTATFHRNGSSFGVNLEKCGLEDFVFCPLESVHEVGCSKYNLEQCELKEAFEKDNFKRELQIGFAVYGDFTQILARKDGLNALWKVNPHQLYYIIPQSGATISVGGNELKQATKVESTVIRPME</sequence>